<accession>A0ABZ0CPI3</accession>
<dbReference type="CDD" id="cd06661">
    <property type="entry name" value="GGCT_like"/>
    <property type="match status" value="1"/>
</dbReference>
<dbReference type="Gene3D" id="3.10.490.10">
    <property type="entry name" value="Gamma-glutamyl cyclotransferase-like"/>
    <property type="match status" value="1"/>
</dbReference>
<name>A0ABZ0CPI3_9BURK</name>
<organism evidence="1 2">
    <name type="scientific">Piscinibacter gummiphilus</name>
    <dbReference type="NCBI Taxonomy" id="946333"/>
    <lineage>
        <taxon>Bacteria</taxon>
        <taxon>Pseudomonadati</taxon>
        <taxon>Pseudomonadota</taxon>
        <taxon>Betaproteobacteria</taxon>
        <taxon>Burkholderiales</taxon>
        <taxon>Sphaerotilaceae</taxon>
        <taxon>Piscinibacter</taxon>
    </lineage>
</organism>
<keyword evidence="2" id="KW-1185">Reference proteome</keyword>
<gene>
    <name evidence="1" type="ORF">RXV79_18485</name>
</gene>
<dbReference type="RefSeq" id="WP_316699546.1">
    <property type="nucleotide sequence ID" value="NZ_CP136336.1"/>
</dbReference>
<evidence type="ECO:0000313" key="2">
    <source>
        <dbReference type="Proteomes" id="UP001303946"/>
    </source>
</evidence>
<protein>
    <submittedName>
        <fullName evidence="1">Gamma-glutamylcyclotransferase family protein</fullName>
    </submittedName>
</protein>
<dbReference type="Pfam" id="PF13772">
    <property type="entry name" value="AIG2_2"/>
    <property type="match status" value="1"/>
</dbReference>
<dbReference type="InterPro" id="IPR036568">
    <property type="entry name" value="GGCT-like_sf"/>
</dbReference>
<dbReference type="SUPFAM" id="SSF110857">
    <property type="entry name" value="Gamma-glutamyl cyclotransferase-like"/>
    <property type="match status" value="1"/>
</dbReference>
<dbReference type="Proteomes" id="UP001303946">
    <property type="component" value="Chromosome"/>
</dbReference>
<dbReference type="InterPro" id="IPR013024">
    <property type="entry name" value="GGCT-like"/>
</dbReference>
<sequence>MLQTQKRIAAFFYGSFIRREVMALGGFHPETVEVAKLNGYDITFDPHANIFRSSQHAVCGVLVYPSHEELNKLYSRDGVGVFLPDAVVVETSDNRMLPAICYMPPGRKNDPADLAYVEHIIKAAREHGFPQWYLSRLEEFRSSPKAERATRTDA</sequence>
<evidence type="ECO:0000313" key="1">
    <source>
        <dbReference type="EMBL" id="WOB06901.1"/>
    </source>
</evidence>
<proteinExistence type="predicted"/>
<reference evidence="1 2" key="1">
    <citation type="submission" date="2023-10" db="EMBL/GenBank/DDBJ databases">
        <title>Bacteria for the degradation of biodegradable plastic PBAT(Polybutylene adipate terephthalate).</title>
        <authorList>
            <person name="Weon H.-Y."/>
            <person name="Yeon J."/>
        </authorList>
    </citation>
    <scope>NUCLEOTIDE SEQUENCE [LARGE SCALE GENOMIC DNA]</scope>
    <source>
        <strain evidence="1 2">SBD 7-3</strain>
    </source>
</reference>
<dbReference type="EMBL" id="CP136336">
    <property type="protein sequence ID" value="WOB06901.1"/>
    <property type="molecule type" value="Genomic_DNA"/>
</dbReference>